<feature type="region of interest" description="Disordered" evidence="2">
    <location>
        <begin position="207"/>
        <end position="244"/>
    </location>
</feature>
<evidence type="ECO:0000256" key="1">
    <source>
        <dbReference type="SAM" id="Coils"/>
    </source>
</evidence>
<feature type="compositionally biased region" description="Acidic residues" evidence="2">
    <location>
        <begin position="210"/>
        <end position="219"/>
    </location>
</feature>
<protein>
    <submittedName>
        <fullName evidence="4">Unnamed protein product</fullName>
    </submittedName>
</protein>
<comment type="caution">
    <text evidence="4">The sequence shown here is derived from an EMBL/GenBank/DDBJ whole genome shotgun (WGS) entry which is preliminary data.</text>
</comment>
<feature type="domain" description="PiggyBac transposable element-derived protein" evidence="3">
    <location>
        <begin position="410"/>
        <end position="567"/>
    </location>
</feature>
<dbReference type="EMBL" id="BSXT01001053">
    <property type="protein sequence ID" value="GMF37952.1"/>
    <property type="molecule type" value="Genomic_DNA"/>
</dbReference>
<dbReference type="InterPro" id="IPR029526">
    <property type="entry name" value="PGBD"/>
</dbReference>
<name>A0A9W6XFD0_9STRA</name>
<evidence type="ECO:0000256" key="2">
    <source>
        <dbReference type="SAM" id="MobiDB-lite"/>
    </source>
</evidence>
<feature type="region of interest" description="Disordered" evidence="2">
    <location>
        <begin position="148"/>
        <end position="172"/>
    </location>
</feature>
<dbReference type="PANTHER" id="PTHR46599">
    <property type="entry name" value="PIGGYBAC TRANSPOSABLE ELEMENT-DERIVED PROTEIN 4"/>
    <property type="match status" value="1"/>
</dbReference>
<sequence length="756" mass="85446">MNASDEKTLKVLGRELSKADWKARKPKGLSVDFTYVKPGVSGRLADKKRGETHFVGSCNAPAQVQESAASRVAEIRQQPDSVRSTCDDDSVTVPSLPTLAEMLPAARSSTVEPGKMYTEYTNRYDTEYTNPFDTEYPNQDYTEYQPHEATDQYDRHQDRHEETKDEYDGNNDVSVFDTEHFMDAMREEQLFGLVALDDVNYCTELIHDDNESDNGDEDSLGVPSGLAYESDIESDDDDSDAFQQDDGAMKGLQWRELRLDGASDLYRGTSGVTRSAAAYAKSPLGMFFYFLPKALWVHIASESNEFRIECIPAVAESIRKKQLEAHNKDHKKRVQTLEETTAKLERVKPIKPHEVLHVIGLLVARTLCSHTDGLEKHWSTREDGAVPRGTFGRCMKRDRFRIITRYLMGVYLGAAPSKEEAKQSALRAVIRNVVKVFDGLPRKRLIIADNFCALALKLLEIGFYYAGTHRNNRLGWSTEIQFQQKKRRKSMARGTYRMAQATQHPQLVAVAWMDSSPVHMVAVGCSTIPTEVTRKSKTSGAVEKVLCPLLVADYHADMGGVDTHDQLRFVDMAIVNGFIVHKLVMKKGGEAVPTHAEYMRRLHRELMGVSTATFEANLNAEELVSVPIPATQHCLRNNTNKYRRKRRQHSCKVCSALADPNTKCYESSFYCPTCEQLRGGYVPLCARVRREETGNTFTCSQIWHTVWGCGALIPAHLRKRIRFRKRKREDPEDEGSDENQVENHDVDYVDAGEESS</sequence>
<reference evidence="4" key="1">
    <citation type="submission" date="2023-04" db="EMBL/GenBank/DDBJ databases">
        <title>Phytophthora fragariaefolia NBRC 109709.</title>
        <authorList>
            <person name="Ichikawa N."/>
            <person name="Sato H."/>
            <person name="Tonouchi N."/>
        </authorList>
    </citation>
    <scope>NUCLEOTIDE SEQUENCE</scope>
    <source>
        <strain evidence="4">NBRC 109709</strain>
    </source>
</reference>
<feature type="compositionally biased region" description="Acidic residues" evidence="2">
    <location>
        <begin position="731"/>
        <end position="740"/>
    </location>
</feature>
<keyword evidence="1" id="KW-0175">Coiled coil</keyword>
<organism evidence="4 5">
    <name type="scientific">Phytophthora fragariaefolia</name>
    <dbReference type="NCBI Taxonomy" id="1490495"/>
    <lineage>
        <taxon>Eukaryota</taxon>
        <taxon>Sar</taxon>
        <taxon>Stramenopiles</taxon>
        <taxon>Oomycota</taxon>
        <taxon>Peronosporomycetes</taxon>
        <taxon>Peronosporales</taxon>
        <taxon>Peronosporaceae</taxon>
        <taxon>Phytophthora</taxon>
    </lineage>
</organism>
<keyword evidence="5" id="KW-1185">Reference proteome</keyword>
<dbReference type="OrthoDB" id="125511at2759"/>
<gene>
    <name evidence="4" type="ORF">Pfra01_001078500</name>
</gene>
<feature type="region of interest" description="Disordered" evidence="2">
    <location>
        <begin position="725"/>
        <end position="756"/>
    </location>
</feature>
<proteinExistence type="predicted"/>
<dbReference type="Proteomes" id="UP001165121">
    <property type="component" value="Unassembled WGS sequence"/>
</dbReference>
<feature type="compositionally biased region" description="Basic and acidic residues" evidence="2">
    <location>
        <begin position="148"/>
        <end position="167"/>
    </location>
</feature>
<dbReference type="PANTHER" id="PTHR46599:SF3">
    <property type="entry name" value="PIGGYBAC TRANSPOSABLE ELEMENT-DERIVED PROTEIN 4"/>
    <property type="match status" value="1"/>
</dbReference>
<evidence type="ECO:0000313" key="5">
    <source>
        <dbReference type="Proteomes" id="UP001165121"/>
    </source>
</evidence>
<accession>A0A9W6XFD0</accession>
<feature type="coiled-coil region" evidence="1">
    <location>
        <begin position="320"/>
        <end position="347"/>
    </location>
</feature>
<dbReference type="AlphaFoldDB" id="A0A9W6XFD0"/>
<dbReference type="Pfam" id="PF13843">
    <property type="entry name" value="DDE_Tnp_1_7"/>
    <property type="match status" value="1"/>
</dbReference>
<evidence type="ECO:0000313" key="4">
    <source>
        <dbReference type="EMBL" id="GMF37952.1"/>
    </source>
</evidence>
<evidence type="ECO:0000259" key="3">
    <source>
        <dbReference type="Pfam" id="PF13843"/>
    </source>
</evidence>
<feature type="compositionally biased region" description="Acidic residues" evidence="2">
    <location>
        <begin position="230"/>
        <end position="240"/>
    </location>
</feature>